<feature type="transmembrane region" description="Helical" evidence="1">
    <location>
        <begin position="130"/>
        <end position="153"/>
    </location>
</feature>
<protein>
    <recommendedName>
        <fullName evidence="3">Transmembrane protein</fullName>
    </recommendedName>
</protein>
<evidence type="ECO:0008006" key="3">
    <source>
        <dbReference type="Google" id="ProtNLM"/>
    </source>
</evidence>
<organism evidence="2">
    <name type="scientific">hydrothermal vent metagenome</name>
    <dbReference type="NCBI Taxonomy" id="652676"/>
    <lineage>
        <taxon>unclassified sequences</taxon>
        <taxon>metagenomes</taxon>
        <taxon>ecological metagenomes</taxon>
    </lineage>
</organism>
<reference evidence="2" key="1">
    <citation type="submission" date="2018-06" db="EMBL/GenBank/DDBJ databases">
        <authorList>
            <person name="Zhirakovskaya E."/>
        </authorList>
    </citation>
    <scope>NUCLEOTIDE SEQUENCE</scope>
</reference>
<keyword evidence="1" id="KW-1133">Transmembrane helix</keyword>
<dbReference type="EMBL" id="UOEU01000106">
    <property type="protein sequence ID" value="VAW30882.1"/>
    <property type="molecule type" value="Genomic_DNA"/>
</dbReference>
<keyword evidence="1" id="KW-0812">Transmembrane</keyword>
<dbReference type="AlphaFoldDB" id="A0A3B0UWT8"/>
<evidence type="ECO:0000256" key="1">
    <source>
        <dbReference type="SAM" id="Phobius"/>
    </source>
</evidence>
<feature type="transmembrane region" description="Helical" evidence="1">
    <location>
        <begin position="252"/>
        <end position="273"/>
    </location>
</feature>
<feature type="transmembrane region" description="Helical" evidence="1">
    <location>
        <begin position="203"/>
        <end position="232"/>
    </location>
</feature>
<name>A0A3B0UWT8_9ZZZZ</name>
<proteinExistence type="predicted"/>
<keyword evidence="1" id="KW-0472">Membrane</keyword>
<feature type="transmembrane region" description="Helical" evidence="1">
    <location>
        <begin position="159"/>
        <end position="183"/>
    </location>
</feature>
<feature type="transmembrane region" description="Helical" evidence="1">
    <location>
        <begin position="87"/>
        <end position="109"/>
    </location>
</feature>
<evidence type="ECO:0000313" key="2">
    <source>
        <dbReference type="EMBL" id="VAW30882.1"/>
    </source>
</evidence>
<sequence length="351" mass="38905">MTNHTSLLQPMSMAQLLDRAIRLYRKNFLLFIGIVAVAQIPATAVNMIGLWLAPTPELPAFDPTPTLPEMLQDIAQSSGLDNNPWVWFGRLITLLLLQIATAALTKAVAENYLGHKISLLEAYRKIGRSGLTLLFAVFLSFLFIIALFVWWIFVPILGWLSGLGMIFFFALVVLPLIAPVIVLEHRTATEAIQRAWDLARRRIWWLIGFMLLLGLFGQLVVTLPAILSVFIINSVVGSSVSATTTTLIQQVIGLLLNLIYLPLQLTCVTLLYFDVRVRTEGFDLALLALSDETHADAVQATAPPLDSTRFPKWEEIGYFSLLTIAFVVLYVAIIMVFLLIFLGSSGLSGGF</sequence>
<accession>A0A3B0UWT8</accession>
<gene>
    <name evidence="2" type="ORF">MNBD_CHLOROFLEXI01-1670</name>
</gene>
<feature type="transmembrane region" description="Helical" evidence="1">
    <location>
        <begin position="28"/>
        <end position="53"/>
    </location>
</feature>
<feature type="transmembrane region" description="Helical" evidence="1">
    <location>
        <begin position="318"/>
        <end position="342"/>
    </location>
</feature>